<dbReference type="InterPro" id="IPR000424">
    <property type="entry name" value="Primosome_PriB/ssb"/>
</dbReference>
<reference evidence="4" key="2">
    <citation type="submission" date="2015-03" db="EMBL/GenBank/DDBJ databases">
        <authorList>
            <person name="Chow C.-E.T."/>
            <person name="Winget D.M."/>
            <person name="White R.A.III."/>
            <person name="Hallam S.J."/>
            <person name="Suttle C.A."/>
        </authorList>
    </citation>
    <scope>NUCLEOTIDE SEQUENCE</scope>
    <source>
        <strain evidence="4">Oxic1_1</strain>
    </source>
</reference>
<evidence type="ECO:0000313" key="4">
    <source>
        <dbReference type="EMBL" id="AKH47586.1"/>
    </source>
</evidence>
<evidence type="ECO:0000256" key="1">
    <source>
        <dbReference type="ARBA" id="ARBA00023125"/>
    </source>
</evidence>
<dbReference type="GO" id="GO:0003697">
    <property type="term" value="F:single-stranded DNA binding"/>
    <property type="evidence" value="ECO:0007669"/>
    <property type="project" value="InterPro"/>
</dbReference>
<dbReference type="InterPro" id="IPR011344">
    <property type="entry name" value="ssDNA-bd"/>
</dbReference>
<reference evidence="4" key="1">
    <citation type="journal article" date="2015" name="Front. Microbiol.">
        <title>Combining genomic sequencing methods to explore viral diversity and reveal potential virus-host interactions.</title>
        <authorList>
            <person name="Chow C.E."/>
            <person name="Winget D.M."/>
            <person name="White R.A.III."/>
            <person name="Hallam S.J."/>
            <person name="Suttle C.A."/>
        </authorList>
    </citation>
    <scope>NUCLEOTIDE SEQUENCE</scope>
    <source>
        <strain evidence="4">Oxic1_1</strain>
    </source>
</reference>
<evidence type="ECO:0000256" key="2">
    <source>
        <dbReference type="PROSITE-ProRule" id="PRU00252"/>
    </source>
</evidence>
<dbReference type="Gene3D" id="2.40.50.140">
    <property type="entry name" value="Nucleic acid-binding proteins"/>
    <property type="match status" value="1"/>
</dbReference>
<feature type="compositionally biased region" description="Low complexity" evidence="3">
    <location>
        <begin position="123"/>
        <end position="139"/>
    </location>
</feature>
<feature type="compositionally biased region" description="Gly residues" evidence="3">
    <location>
        <begin position="101"/>
        <end position="121"/>
    </location>
</feature>
<dbReference type="InterPro" id="IPR012340">
    <property type="entry name" value="NA-bd_OB-fold"/>
</dbReference>
<name>A0A0F7L939_9VIRU</name>
<dbReference type="GO" id="GO:0006260">
    <property type="term" value="P:DNA replication"/>
    <property type="evidence" value="ECO:0007669"/>
    <property type="project" value="InterPro"/>
</dbReference>
<accession>A0A0F7L939</accession>
<proteinExistence type="predicted"/>
<feature type="region of interest" description="Disordered" evidence="3">
    <location>
        <begin position="99"/>
        <end position="171"/>
    </location>
</feature>
<dbReference type="Pfam" id="PF00436">
    <property type="entry name" value="SSB"/>
    <property type="match status" value="1"/>
</dbReference>
<protein>
    <recommendedName>
        <fullName evidence="5">Single-stranded DNA-binding protein</fullName>
    </recommendedName>
</protein>
<dbReference type="PROSITE" id="PS50935">
    <property type="entry name" value="SSB"/>
    <property type="match status" value="1"/>
</dbReference>
<evidence type="ECO:0000256" key="3">
    <source>
        <dbReference type="SAM" id="MobiDB-lite"/>
    </source>
</evidence>
<dbReference type="EMBL" id="KR029596">
    <property type="protein sequence ID" value="AKH47586.1"/>
    <property type="molecule type" value="Genomic_DNA"/>
</dbReference>
<evidence type="ECO:0008006" key="5">
    <source>
        <dbReference type="Google" id="ProtNLM"/>
    </source>
</evidence>
<sequence>MSDNLAIFVGNVGQDSQLKEVGKDNTLVLNFSLAVKTGYGQRAETLWVQCAIWGDKAEKLEQHIVKGVKLVVKGEVTPEAYENKDDEIIAQLRMNVSDFSFGGGGEEGGGSGRSSGGGRSRSGGRSSSGGRSRSSGRSSGKSRRERDEDDGDPGNEGMDDRGRDEDDIPFD</sequence>
<dbReference type="GO" id="GO:0009295">
    <property type="term" value="C:nucleoid"/>
    <property type="evidence" value="ECO:0007669"/>
    <property type="project" value="TreeGrafter"/>
</dbReference>
<dbReference type="PANTHER" id="PTHR10302">
    <property type="entry name" value="SINGLE-STRANDED DNA-BINDING PROTEIN"/>
    <property type="match status" value="1"/>
</dbReference>
<dbReference type="PANTHER" id="PTHR10302:SF0">
    <property type="entry name" value="SINGLE-STRANDED DNA-BINDING PROTEIN, MITOCHONDRIAL"/>
    <property type="match status" value="1"/>
</dbReference>
<dbReference type="CDD" id="cd04496">
    <property type="entry name" value="SSB_OBF"/>
    <property type="match status" value="1"/>
</dbReference>
<dbReference type="NCBIfam" id="TIGR00621">
    <property type="entry name" value="ssb"/>
    <property type="match status" value="1"/>
</dbReference>
<keyword evidence="1 2" id="KW-0238">DNA-binding</keyword>
<organism evidence="4">
    <name type="scientific">uncultured marine virus</name>
    <dbReference type="NCBI Taxonomy" id="186617"/>
    <lineage>
        <taxon>Viruses</taxon>
        <taxon>environmental samples</taxon>
    </lineage>
</organism>
<dbReference type="SUPFAM" id="SSF50249">
    <property type="entry name" value="Nucleic acid-binding proteins"/>
    <property type="match status" value="1"/>
</dbReference>